<dbReference type="EMBL" id="BAAABX010000019">
    <property type="protein sequence ID" value="GAA0398407.1"/>
    <property type="molecule type" value="Genomic_DNA"/>
</dbReference>
<name>A0ABN0YLG3_9ACTN</name>
<comment type="caution">
    <text evidence="6">The sequence shown here is derived from an EMBL/GenBank/DDBJ whole genome shotgun (WGS) entry which is preliminary data.</text>
</comment>
<keyword evidence="2 3" id="KW-0378">Hydrolase</keyword>
<dbReference type="PANTHER" id="PTHR11559">
    <property type="entry name" value="CARBOXYLESTERASE"/>
    <property type="match status" value="1"/>
</dbReference>
<comment type="similarity">
    <text evidence="1 3">Belongs to the type-B carboxylesterase/lipase family.</text>
</comment>
<dbReference type="InterPro" id="IPR019826">
    <property type="entry name" value="Carboxylesterase_B_AS"/>
</dbReference>
<dbReference type="SUPFAM" id="SSF53474">
    <property type="entry name" value="alpha/beta-Hydrolases"/>
    <property type="match status" value="1"/>
</dbReference>
<dbReference type="InterPro" id="IPR002018">
    <property type="entry name" value="CarbesteraseB"/>
</dbReference>
<feature type="compositionally biased region" description="Basic and acidic residues" evidence="4">
    <location>
        <begin position="1"/>
        <end position="12"/>
    </location>
</feature>
<dbReference type="Pfam" id="PF00135">
    <property type="entry name" value="COesterase"/>
    <property type="match status" value="1"/>
</dbReference>
<dbReference type="InterPro" id="IPR029058">
    <property type="entry name" value="AB_hydrolase_fold"/>
</dbReference>
<accession>A0ABN0YLG3</accession>
<proteinExistence type="inferred from homology"/>
<protein>
    <recommendedName>
        <fullName evidence="3">Carboxylic ester hydrolase</fullName>
        <ecNumber evidence="3">3.1.1.-</ecNumber>
    </recommendedName>
</protein>
<gene>
    <name evidence="6" type="ORF">GCM10010357_19410</name>
</gene>
<dbReference type="InterPro" id="IPR050309">
    <property type="entry name" value="Type-B_Carboxylest/Lipase"/>
</dbReference>
<dbReference type="EC" id="3.1.1.-" evidence="3"/>
<organism evidence="6 7">
    <name type="scientific">Streptomyces luteireticuli</name>
    <dbReference type="NCBI Taxonomy" id="173858"/>
    <lineage>
        <taxon>Bacteria</taxon>
        <taxon>Bacillati</taxon>
        <taxon>Actinomycetota</taxon>
        <taxon>Actinomycetes</taxon>
        <taxon>Kitasatosporales</taxon>
        <taxon>Streptomycetaceae</taxon>
        <taxon>Streptomyces</taxon>
    </lineage>
</organism>
<dbReference type="PROSITE" id="PS00122">
    <property type="entry name" value="CARBOXYLESTERASE_B_1"/>
    <property type="match status" value="1"/>
</dbReference>
<keyword evidence="7" id="KW-1185">Reference proteome</keyword>
<evidence type="ECO:0000256" key="3">
    <source>
        <dbReference type="RuleBase" id="RU361235"/>
    </source>
</evidence>
<reference evidence="6 7" key="1">
    <citation type="journal article" date="2019" name="Int. J. Syst. Evol. Microbiol.">
        <title>The Global Catalogue of Microorganisms (GCM) 10K type strain sequencing project: providing services to taxonomists for standard genome sequencing and annotation.</title>
        <authorList>
            <consortium name="The Broad Institute Genomics Platform"/>
            <consortium name="The Broad Institute Genome Sequencing Center for Infectious Disease"/>
            <person name="Wu L."/>
            <person name="Ma J."/>
        </authorList>
    </citation>
    <scope>NUCLEOTIDE SEQUENCE [LARGE SCALE GENOMIC DNA]</scope>
    <source>
        <strain evidence="6 7">JCM 4788</strain>
    </source>
</reference>
<feature type="domain" description="Carboxylesterase type B" evidence="5">
    <location>
        <begin position="29"/>
        <end position="512"/>
    </location>
</feature>
<feature type="region of interest" description="Disordered" evidence="4">
    <location>
        <begin position="1"/>
        <end position="34"/>
    </location>
</feature>
<dbReference type="RefSeq" id="WP_344022090.1">
    <property type="nucleotide sequence ID" value="NZ_BAAABX010000019.1"/>
</dbReference>
<sequence length="534" mass="56407">MLSRGLRPDGARPPDVSRAPAGAPFRPRARTTGGVVAGSAQGGVQAFKGVPYAAPPVGPLRFASPRPVAPWAGEREAVAHAASFPQPGCSGCGEDGLYANVWTPGTRGSRPVLVYVHGGGWFHGAGSEPVYDGAALAARGLVVVTFNYRLGVLGQGLHPGLADPVTGADGNWGLQDQAHLVRWVHENAPAFGGDPGNITLCGTSGGGAGVWRLSLLPGTRPLIRRAVVISAAHAVSPATGLTRDDAEEVFDALARELGTPVPGLREVPEPVLRGAWERYFAPPPWKRGVRSGRVYQGPVAGGPLMDAYDDELPTPGVPLLVVGARTEGTFFTGPRSPVRVPRTDTEEELRSAVRSYLSALRYGAPGEEAVRALVDGYREAARGEGRPEDGLSLYAEIYGDGIFRHPSVRLAERHAREGVTPLYYLDFAHPVLPPGSGTPHESTSPFLFGTYGQPDRAAVHGDGPLEQSVSRAFMDAVSSFARDGAPRAPGVSDWPVLTPGSHRAVTLGEHARADIAPIPKTRQLLCWDSIMERK</sequence>
<evidence type="ECO:0000256" key="2">
    <source>
        <dbReference type="ARBA" id="ARBA00022801"/>
    </source>
</evidence>
<evidence type="ECO:0000256" key="1">
    <source>
        <dbReference type="ARBA" id="ARBA00005964"/>
    </source>
</evidence>
<evidence type="ECO:0000259" key="5">
    <source>
        <dbReference type="Pfam" id="PF00135"/>
    </source>
</evidence>
<evidence type="ECO:0000313" key="7">
    <source>
        <dbReference type="Proteomes" id="UP001500879"/>
    </source>
</evidence>
<dbReference type="Proteomes" id="UP001500879">
    <property type="component" value="Unassembled WGS sequence"/>
</dbReference>
<evidence type="ECO:0000256" key="4">
    <source>
        <dbReference type="SAM" id="MobiDB-lite"/>
    </source>
</evidence>
<evidence type="ECO:0000313" key="6">
    <source>
        <dbReference type="EMBL" id="GAA0398407.1"/>
    </source>
</evidence>
<dbReference type="Gene3D" id="3.40.50.1820">
    <property type="entry name" value="alpha/beta hydrolase"/>
    <property type="match status" value="1"/>
</dbReference>